<dbReference type="InterPro" id="IPR008964">
    <property type="entry name" value="Invasin/intimin_cell_adhesion"/>
</dbReference>
<dbReference type="EMBL" id="MH078572">
    <property type="protein sequence ID" value="AVP40322.1"/>
    <property type="molecule type" value="Genomic_DNA"/>
</dbReference>
<evidence type="ECO:0000313" key="2">
    <source>
        <dbReference type="EMBL" id="AVP40322.1"/>
    </source>
</evidence>
<dbReference type="Pfam" id="PF02368">
    <property type="entry name" value="Big_2"/>
    <property type="match status" value="1"/>
</dbReference>
<dbReference type="Gene3D" id="2.60.40.1080">
    <property type="match status" value="1"/>
</dbReference>
<dbReference type="InterPro" id="IPR003343">
    <property type="entry name" value="Big_2"/>
</dbReference>
<dbReference type="SUPFAM" id="SSF49373">
    <property type="entry name" value="Invasin/intimin cell-adhesion fragments"/>
    <property type="match status" value="1"/>
</dbReference>
<reference evidence="2 3" key="1">
    <citation type="submission" date="2018-03" db="EMBL/GenBank/DDBJ databases">
        <title>Isolation, the biological characteristics and genomics of two new strains of lysate Staphylococcus aureus phage.</title>
        <authorList>
            <person name="Jin X."/>
            <person name="Zhang C."/>
        </authorList>
    </citation>
    <scope>NUCLEOTIDE SEQUENCE [LARGE SCALE GENOMIC DNA]</scope>
</reference>
<organism evidence="2 3">
    <name type="scientific">Staphylococcus phage phiSA_BS1</name>
    <dbReference type="NCBI Taxonomy" id="2126734"/>
    <lineage>
        <taxon>Viruses</taxon>
        <taxon>Duplodnaviria</taxon>
        <taxon>Heunggongvirae</taxon>
        <taxon>Uroviricota</taxon>
        <taxon>Caudoviricetes</taxon>
        <taxon>Herelleviridae</taxon>
        <taxon>Twortvirinae</taxon>
        <taxon>Baoshanvirus</taxon>
        <taxon>Baoshanvirus BS1</taxon>
    </lineage>
</organism>
<dbReference type="SMART" id="SM00635">
    <property type="entry name" value="BID_2"/>
    <property type="match status" value="1"/>
</dbReference>
<dbReference type="GeneID" id="54990070"/>
<accession>A0A2P1MXN1</accession>
<dbReference type="KEGG" id="vg:54990070"/>
<keyword evidence="3" id="KW-1185">Reference proteome</keyword>
<evidence type="ECO:0000313" key="3">
    <source>
        <dbReference type="Proteomes" id="UP000241797"/>
    </source>
</evidence>
<dbReference type="RefSeq" id="YP_009799581.1">
    <property type="nucleotide sequence ID" value="NC_047945.1"/>
</dbReference>
<sequence length="171" mass="17960">MVEKLNLYKGEELLTSGEKQGGIASVTIADLDSNTTYPKGTYQVAFENGSGESAKVDVPEFKTKSVGVVSVSLNKNTIELETEQTDALTATVNPNDADNKNVSFTSSNEDVATVDNSGNVLAISPGTATITVTSEDGNKQDTCEVTVKDPIPDAPENVTVEPSETTADIIV</sequence>
<evidence type="ECO:0000259" key="1">
    <source>
        <dbReference type="SMART" id="SM00635"/>
    </source>
</evidence>
<proteinExistence type="predicted"/>
<name>A0A2P1MXN1_9CAUD</name>
<feature type="domain" description="BIG2" evidence="1">
    <location>
        <begin position="67"/>
        <end position="144"/>
    </location>
</feature>
<protein>
    <submittedName>
        <fullName evidence="2">Major tail protein</fullName>
    </submittedName>
</protein>
<dbReference type="Proteomes" id="UP000241797">
    <property type="component" value="Segment"/>
</dbReference>